<dbReference type="AlphaFoldDB" id="A0AAW2EVX7"/>
<gene>
    <name evidence="2" type="ORF">PUN28_015904</name>
</gene>
<proteinExistence type="predicted"/>
<evidence type="ECO:0000256" key="1">
    <source>
        <dbReference type="SAM" id="Phobius"/>
    </source>
</evidence>
<dbReference type="Proteomes" id="UP001430953">
    <property type="component" value="Unassembled WGS sequence"/>
</dbReference>
<evidence type="ECO:0000313" key="3">
    <source>
        <dbReference type="Proteomes" id="UP001430953"/>
    </source>
</evidence>
<comment type="caution">
    <text evidence="2">The sequence shown here is derived from an EMBL/GenBank/DDBJ whole genome shotgun (WGS) entry which is preliminary data.</text>
</comment>
<protein>
    <submittedName>
        <fullName evidence="2">Uncharacterized protein</fullName>
    </submittedName>
</protein>
<keyword evidence="1" id="KW-0812">Transmembrane</keyword>
<name>A0AAW2EVX7_9HYME</name>
<evidence type="ECO:0000313" key="2">
    <source>
        <dbReference type="EMBL" id="KAL0105807.1"/>
    </source>
</evidence>
<keyword evidence="1" id="KW-0472">Membrane</keyword>
<sequence length="109" mass="13381">MLIYLYIKLRIFRHLCRKVDHITLKFIFNFDFILYNIFVTSLLCISSPFLLLDKWLLVFNTTNRATCINERKYRANKNGQWNTGNRIYKSSLRMRNIKLFYFFAKLYFN</sequence>
<accession>A0AAW2EVX7</accession>
<feature type="transmembrane region" description="Helical" evidence="1">
    <location>
        <begin position="32"/>
        <end position="52"/>
    </location>
</feature>
<reference evidence="2 3" key="1">
    <citation type="submission" date="2023-03" db="EMBL/GenBank/DDBJ databases">
        <title>High recombination rates correlate with genetic variation in Cardiocondyla obscurior ants.</title>
        <authorList>
            <person name="Errbii M."/>
        </authorList>
    </citation>
    <scope>NUCLEOTIDE SEQUENCE [LARGE SCALE GENOMIC DNA]</scope>
    <source>
        <strain evidence="2">Alpha-2009</strain>
        <tissue evidence="2">Whole body</tissue>
    </source>
</reference>
<dbReference type="EMBL" id="JADYXP020000018">
    <property type="protein sequence ID" value="KAL0105807.1"/>
    <property type="molecule type" value="Genomic_DNA"/>
</dbReference>
<keyword evidence="1" id="KW-1133">Transmembrane helix</keyword>
<keyword evidence="3" id="KW-1185">Reference proteome</keyword>
<organism evidence="2 3">
    <name type="scientific">Cardiocondyla obscurior</name>
    <dbReference type="NCBI Taxonomy" id="286306"/>
    <lineage>
        <taxon>Eukaryota</taxon>
        <taxon>Metazoa</taxon>
        <taxon>Ecdysozoa</taxon>
        <taxon>Arthropoda</taxon>
        <taxon>Hexapoda</taxon>
        <taxon>Insecta</taxon>
        <taxon>Pterygota</taxon>
        <taxon>Neoptera</taxon>
        <taxon>Endopterygota</taxon>
        <taxon>Hymenoptera</taxon>
        <taxon>Apocrita</taxon>
        <taxon>Aculeata</taxon>
        <taxon>Formicoidea</taxon>
        <taxon>Formicidae</taxon>
        <taxon>Myrmicinae</taxon>
        <taxon>Cardiocondyla</taxon>
    </lineage>
</organism>